<evidence type="ECO:0000313" key="3">
    <source>
        <dbReference type="Proteomes" id="UP000070373"/>
    </source>
</evidence>
<evidence type="ECO:0000256" key="1">
    <source>
        <dbReference type="SAM" id="Phobius"/>
    </source>
</evidence>
<keyword evidence="1" id="KW-0472">Membrane</keyword>
<comment type="caution">
    <text evidence="2">The sequence shown here is derived from an EMBL/GenBank/DDBJ whole genome shotgun (WGS) entry which is preliminary data.</text>
</comment>
<dbReference type="AlphaFoldDB" id="A0A133UHH0"/>
<name>A0A133UHH0_9EURY</name>
<proteinExistence type="predicted"/>
<feature type="transmembrane region" description="Helical" evidence="1">
    <location>
        <begin position="73"/>
        <end position="91"/>
    </location>
</feature>
<keyword evidence="1" id="KW-0812">Transmembrane</keyword>
<gene>
    <name evidence="2" type="ORF">AKJ64_00180</name>
</gene>
<keyword evidence="1" id="KW-1133">Transmembrane helix</keyword>
<evidence type="ECO:0000313" key="2">
    <source>
        <dbReference type="EMBL" id="KXA93628.1"/>
    </source>
</evidence>
<accession>A0A133UHH0</accession>
<dbReference type="Proteomes" id="UP000070373">
    <property type="component" value="Unassembled WGS sequence"/>
</dbReference>
<organism evidence="2 3">
    <name type="scientific">candidate division MSBL1 archaeon SCGC-AAA259E17</name>
    <dbReference type="NCBI Taxonomy" id="1698263"/>
    <lineage>
        <taxon>Archaea</taxon>
        <taxon>Methanobacteriati</taxon>
        <taxon>Methanobacteriota</taxon>
        <taxon>candidate division MSBL1</taxon>
    </lineage>
</organism>
<protein>
    <submittedName>
        <fullName evidence="2">Uncharacterized protein</fullName>
    </submittedName>
</protein>
<feature type="transmembrane region" description="Helical" evidence="1">
    <location>
        <begin position="103"/>
        <end position="123"/>
    </location>
</feature>
<sequence>MRRISYQKLPLARKVLFILASAAVGILLSYKAATGETLPVFFWFSTYLIIVSAVFGIAGYYSQFFQKIVLENFMSSLFFIVGIYLFLHPAVRAALPSNLLTQNLHWFLIGYSFIDALIMNFLLYKQHSAEKVRGLPKMNKS</sequence>
<feature type="transmembrane region" description="Helical" evidence="1">
    <location>
        <begin position="41"/>
        <end position="61"/>
    </location>
</feature>
<keyword evidence="3" id="KW-1185">Reference proteome</keyword>
<dbReference type="EMBL" id="LHXN01000001">
    <property type="protein sequence ID" value="KXA93628.1"/>
    <property type="molecule type" value="Genomic_DNA"/>
</dbReference>
<reference evidence="2 3" key="1">
    <citation type="journal article" date="2016" name="Sci. Rep.">
        <title>Metabolic traits of an uncultured archaeal lineage -MSBL1- from brine pools of the Red Sea.</title>
        <authorList>
            <person name="Mwirichia R."/>
            <person name="Alam I."/>
            <person name="Rashid M."/>
            <person name="Vinu M."/>
            <person name="Ba-Alawi W."/>
            <person name="Anthony Kamau A."/>
            <person name="Kamanda Ngugi D."/>
            <person name="Goker M."/>
            <person name="Klenk H.P."/>
            <person name="Bajic V."/>
            <person name="Stingl U."/>
        </authorList>
    </citation>
    <scope>NUCLEOTIDE SEQUENCE [LARGE SCALE GENOMIC DNA]</scope>
    <source>
        <strain evidence="2">SCGC-AAA259E17</strain>
    </source>
</reference>